<evidence type="ECO:0000256" key="2">
    <source>
        <dbReference type="ARBA" id="ARBA00022771"/>
    </source>
</evidence>
<keyword evidence="1" id="KW-0479">Metal-binding</keyword>
<dbReference type="InterPro" id="IPR001965">
    <property type="entry name" value="Znf_PHD"/>
</dbReference>
<evidence type="ECO:0000259" key="4">
    <source>
        <dbReference type="SMART" id="SM00249"/>
    </source>
</evidence>
<evidence type="ECO:0000313" key="5">
    <source>
        <dbReference type="EMBL" id="CAG6753360.1"/>
    </source>
</evidence>
<dbReference type="Gene3D" id="3.30.70.1820">
    <property type="entry name" value="L1 transposable element, RRM domain"/>
    <property type="match status" value="1"/>
</dbReference>
<proteinExistence type="predicted"/>
<protein>
    <recommendedName>
        <fullName evidence="4">Zinc finger PHD-type domain-containing protein</fullName>
    </recommendedName>
</protein>
<dbReference type="EMBL" id="HBUF01536034">
    <property type="protein sequence ID" value="CAG6753357.1"/>
    <property type="molecule type" value="Transcribed_RNA"/>
</dbReference>
<dbReference type="AlphaFoldDB" id="A0A8D9EIV5"/>
<dbReference type="InterPro" id="IPR011011">
    <property type="entry name" value="Znf_FYVE_PHD"/>
</dbReference>
<evidence type="ECO:0000256" key="1">
    <source>
        <dbReference type="ARBA" id="ARBA00022723"/>
    </source>
</evidence>
<feature type="domain" description="Zinc finger PHD-type" evidence="4">
    <location>
        <begin position="2"/>
        <end position="52"/>
    </location>
</feature>
<dbReference type="SMART" id="SM00249">
    <property type="entry name" value="PHD"/>
    <property type="match status" value="1"/>
</dbReference>
<organism evidence="5">
    <name type="scientific">Cacopsylla melanoneura</name>
    <dbReference type="NCBI Taxonomy" id="428564"/>
    <lineage>
        <taxon>Eukaryota</taxon>
        <taxon>Metazoa</taxon>
        <taxon>Ecdysozoa</taxon>
        <taxon>Arthropoda</taxon>
        <taxon>Hexapoda</taxon>
        <taxon>Insecta</taxon>
        <taxon>Pterygota</taxon>
        <taxon>Neoptera</taxon>
        <taxon>Paraneoptera</taxon>
        <taxon>Hemiptera</taxon>
        <taxon>Sternorrhyncha</taxon>
        <taxon>Psylloidea</taxon>
        <taxon>Psyllidae</taxon>
        <taxon>Psyllinae</taxon>
        <taxon>Cacopsylla</taxon>
    </lineage>
</organism>
<name>A0A8D9EIV5_9HEMI</name>
<keyword evidence="3" id="KW-0862">Zinc</keyword>
<dbReference type="InterPro" id="IPR013083">
    <property type="entry name" value="Znf_RING/FYVE/PHD"/>
</dbReference>
<dbReference type="EMBL" id="HBUF01536035">
    <property type="protein sequence ID" value="CAG6753360.1"/>
    <property type="molecule type" value="Transcribed_RNA"/>
</dbReference>
<dbReference type="Gene3D" id="3.30.40.10">
    <property type="entry name" value="Zinc/RING finger domain, C3HC4 (zinc finger)"/>
    <property type="match status" value="1"/>
</dbReference>
<sequence>MSCSKCNTQVKRKEESISCLKCNKIFHLGSCTDLGPSPQTADMKKWLCTSCTTNPPRTKTDSTDKKSLDDIDSKLNQLLNHQKETTTKIDKLIVDNENLKKMLTEKDQVIFKLEKRVLALEQRTRINNIEIANYPESPNENAREVFKKICAVLELDVADSDIQASHRVPRFNPTATKNIVVNFSSRWVKNKVLIAIKKFKKDKKRQIKASDVSNNLPAENVYVSEHLCPAMKQLLKKTKDYAKTNQYQYVWVKDGVIHMKKNDVATNVVVVGSEHDIPQRP</sequence>
<accession>A0A8D9EIV5</accession>
<reference evidence="5" key="1">
    <citation type="submission" date="2021-05" db="EMBL/GenBank/DDBJ databases">
        <authorList>
            <person name="Alioto T."/>
            <person name="Alioto T."/>
            <person name="Gomez Garrido J."/>
        </authorList>
    </citation>
    <scope>NUCLEOTIDE SEQUENCE</scope>
</reference>
<dbReference type="SUPFAM" id="SSF57903">
    <property type="entry name" value="FYVE/PHD zinc finger"/>
    <property type="match status" value="1"/>
</dbReference>
<dbReference type="Pfam" id="PF25298">
    <property type="entry name" value="Baculo_FP_2nd"/>
    <property type="match status" value="1"/>
</dbReference>
<dbReference type="InterPro" id="IPR057251">
    <property type="entry name" value="FP_C"/>
</dbReference>
<dbReference type="CDD" id="cd15489">
    <property type="entry name" value="PHD_SF"/>
    <property type="match status" value="1"/>
</dbReference>
<keyword evidence="2" id="KW-0863">Zinc-finger</keyword>
<dbReference type="GO" id="GO:0008270">
    <property type="term" value="F:zinc ion binding"/>
    <property type="evidence" value="ECO:0007669"/>
    <property type="project" value="UniProtKB-KW"/>
</dbReference>
<evidence type="ECO:0000256" key="3">
    <source>
        <dbReference type="ARBA" id="ARBA00022833"/>
    </source>
</evidence>